<organism evidence="1 2">
    <name type="scientific">Actinoplanes siamensis</name>
    <dbReference type="NCBI Taxonomy" id="1223317"/>
    <lineage>
        <taxon>Bacteria</taxon>
        <taxon>Bacillati</taxon>
        <taxon>Actinomycetota</taxon>
        <taxon>Actinomycetes</taxon>
        <taxon>Micromonosporales</taxon>
        <taxon>Micromonosporaceae</taxon>
        <taxon>Actinoplanes</taxon>
    </lineage>
</organism>
<sequence length="85" mass="9583">MWRTLACTIRGYDSANLRSRRQKHCYARRTSCIKAGLSRKDKDRRQRAPRRRGLLPAVTADVALSHRSLSAPANTPGYDGTLTQV</sequence>
<reference evidence="1" key="1">
    <citation type="submission" date="2021-01" db="EMBL/GenBank/DDBJ databases">
        <title>Whole genome shotgun sequence of Actinoplanes siamensis NBRC 109076.</title>
        <authorList>
            <person name="Komaki H."/>
            <person name="Tamura T."/>
        </authorList>
    </citation>
    <scope>NUCLEOTIDE SEQUENCE</scope>
    <source>
        <strain evidence="1">NBRC 109076</strain>
    </source>
</reference>
<protein>
    <submittedName>
        <fullName evidence="1">Uncharacterized protein</fullName>
    </submittedName>
</protein>
<accession>A0A919NEY1</accession>
<keyword evidence="2" id="KW-1185">Reference proteome</keyword>
<dbReference type="AlphaFoldDB" id="A0A919NEY1"/>
<dbReference type="Proteomes" id="UP000629619">
    <property type="component" value="Unassembled WGS sequence"/>
</dbReference>
<proteinExistence type="predicted"/>
<gene>
    <name evidence="1" type="ORF">Asi03nite_74340</name>
</gene>
<evidence type="ECO:0000313" key="1">
    <source>
        <dbReference type="EMBL" id="GIF09896.1"/>
    </source>
</evidence>
<evidence type="ECO:0000313" key="2">
    <source>
        <dbReference type="Proteomes" id="UP000629619"/>
    </source>
</evidence>
<name>A0A919NEY1_9ACTN</name>
<comment type="caution">
    <text evidence="1">The sequence shown here is derived from an EMBL/GenBank/DDBJ whole genome shotgun (WGS) entry which is preliminary data.</text>
</comment>
<dbReference type="EMBL" id="BOMW01000112">
    <property type="protein sequence ID" value="GIF09896.1"/>
    <property type="molecule type" value="Genomic_DNA"/>
</dbReference>